<sequence>MSFLELPLVVHDDRQILHVDMDAFYASVEERDHPAYRQKALVVAPDPRQHNGHGVITTANYQARKYGVGSGMPAIKALEQIPAAKLLFKPPDFSLYRQVSEQVHEIFNQVTPIWEPVALDEAYLDVTQNNLGQADPVQLGLLIQRTVLRKLQLTCSIGVSYNMFLAKMASNYAKPFGLTVVPSNQASQFLAPLPVARLHGIGKKMQEQLADLNLKTVRDLQSLSLDFLVQHWGSVGYSLYQRIRGVDNRPVQAQRTRKSIGKERTFNRPVFAEGEIQKILQELADQVAEVLQNKHLHGKTVILKVRTVEFVTWTRRQTQTKFLQTAPAILAVVQEILQTLDLREQPLRLLGITVTNLQPQSFTEINLFEE</sequence>
<dbReference type="PANTHER" id="PTHR11076">
    <property type="entry name" value="DNA REPAIR POLYMERASE UMUC / TRANSFERASE FAMILY MEMBER"/>
    <property type="match status" value="1"/>
</dbReference>
<dbReference type="InterPro" id="IPR017961">
    <property type="entry name" value="DNA_pol_Y-fam_little_finger"/>
</dbReference>
<keyword evidence="11 15" id="KW-0239">DNA-directed DNA polymerase</keyword>
<evidence type="ECO:0000256" key="5">
    <source>
        <dbReference type="ARBA" id="ARBA00022679"/>
    </source>
</evidence>
<evidence type="ECO:0000256" key="6">
    <source>
        <dbReference type="ARBA" id="ARBA00022695"/>
    </source>
</evidence>
<evidence type="ECO:0000256" key="2">
    <source>
        <dbReference type="ARBA" id="ARBA00010945"/>
    </source>
</evidence>
<dbReference type="SUPFAM" id="SSF56672">
    <property type="entry name" value="DNA/RNA polymerases"/>
    <property type="match status" value="1"/>
</dbReference>
<dbReference type="InterPro" id="IPR050116">
    <property type="entry name" value="DNA_polymerase-Y"/>
</dbReference>
<evidence type="ECO:0000313" key="18">
    <source>
        <dbReference type="Proteomes" id="UP000563523"/>
    </source>
</evidence>
<dbReference type="InterPro" id="IPR043502">
    <property type="entry name" value="DNA/RNA_pol_sf"/>
</dbReference>
<keyword evidence="13 15" id="KW-0234">DNA repair</keyword>
<comment type="catalytic activity">
    <reaction evidence="14 15">
        <text>DNA(n) + a 2'-deoxyribonucleoside 5'-triphosphate = DNA(n+1) + diphosphate</text>
        <dbReference type="Rhea" id="RHEA:22508"/>
        <dbReference type="Rhea" id="RHEA-COMP:17339"/>
        <dbReference type="Rhea" id="RHEA-COMP:17340"/>
        <dbReference type="ChEBI" id="CHEBI:33019"/>
        <dbReference type="ChEBI" id="CHEBI:61560"/>
        <dbReference type="ChEBI" id="CHEBI:173112"/>
        <dbReference type="EC" id="2.7.7.7"/>
    </reaction>
</comment>
<proteinExistence type="inferred from homology"/>
<dbReference type="NCBIfam" id="NF002677">
    <property type="entry name" value="PRK02406.1"/>
    <property type="match status" value="1"/>
</dbReference>
<keyword evidence="8 15" id="KW-0479">Metal-binding</keyword>
<keyword evidence="9 15" id="KW-0227">DNA damage</keyword>
<comment type="similarity">
    <text evidence="2 15">Belongs to the DNA polymerase type-Y family.</text>
</comment>
<dbReference type="InterPro" id="IPR001126">
    <property type="entry name" value="UmuC"/>
</dbReference>
<keyword evidence="6 15" id="KW-0548">Nucleotidyltransferase</keyword>
<reference evidence="17 18" key="1">
    <citation type="submission" date="2020-06" db="EMBL/GenBank/DDBJ databases">
        <authorList>
            <person name="Kang J."/>
        </authorList>
    </citation>
    <scope>NUCLEOTIDE SEQUENCE [LARGE SCALE GENOMIC DNA]</scope>
    <source>
        <strain evidence="17 18">DCY120</strain>
    </source>
</reference>
<accession>A0A850R570</accession>
<dbReference type="GO" id="GO:0042276">
    <property type="term" value="P:error-prone translesion synthesis"/>
    <property type="evidence" value="ECO:0007669"/>
    <property type="project" value="TreeGrafter"/>
</dbReference>
<keyword evidence="3 15" id="KW-0515">Mutator protein</keyword>
<dbReference type="PANTHER" id="PTHR11076:SF33">
    <property type="entry name" value="DNA POLYMERASE KAPPA"/>
    <property type="match status" value="1"/>
</dbReference>
<dbReference type="InterPro" id="IPR053848">
    <property type="entry name" value="IMS_HHH_1"/>
</dbReference>
<dbReference type="InterPro" id="IPR043128">
    <property type="entry name" value="Rev_trsase/Diguanyl_cyclase"/>
</dbReference>
<dbReference type="Gene3D" id="3.40.1170.60">
    <property type="match status" value="1"/>
</dbReference>
<dbReference type="InterPro" id="IPR036775">
    <property type="entry name" value="DNA_pol_Y-fam_lit_finger_sf"/>
</dbReference>
<feature type="site" description="Substrate discrimination" evidence="15">
    <location>
        <position position="25"/>
    </location>
</feature>
<comment type="subunit">
    <text evidence="15">Monomer.</text>
</comment>
<evidence type="ECO:0000256" key="15">
    <source>
        <dbReference type="HAMAP-Rule" id="MF_01113"/>
    </source>
</evidence>
<keyword evidence="12 15" id="KW-0238">DNA-binding</keyword>
<feature type="domain" description="UmuC" evidence="16">
    <location>
        <begin position="16"/>
        <end position="202"/>
    </location>
</feature>
<dbReference type="GO" id="GO:0003887">
    <property type="term" value="F:DNA-directed DNA polymerase activity"/>
    <property type="evidence" value="ECO:0007669"/>
    <property type="project" value="UniProtKB-UniRule"/>
</dbReference>
<feature type="active site" evidence="15">
    <location>
        <position position="121"/>
    </location>
</feature>
<dbReference type="InterPro" id="IPR022880">
    <property type="entry name" value="DNApol_IV"/>
</dbReference>
<keyword evidence="18" id="KW-1185">Reference proteome</keyword>
<organism evidence="17 18">
    <name type="scientific">Bombilactobacillus apium</name>
    <dbReference type="NCBI Taxonomy" id="2675299"/>
    <lineage>
        <taxon>Bacteria</taxon>
        <taxon>Bacillati</taxon>
        <taxon>Bacillota</taxon>
        <taxon>Bacilli</taxon>
        <taxon>Lactobacillales</taxon>
        <taxon>Lactobacillaceae</taxon>
        <taxon>Bombilactobacillus</taxon>
    </lineage>
</organism>
<evidence type="ECO:0000256" key="8">
    <source>
        <dbReference type="ARBA" id="ARBA00022723"/>
    </source>
</evidence>
<keyword evidence="7 15" id="KW-0235">DNA replication</keyword>
<dbReference type="PROSITE" id="PS50173">
    <property type="entry name" value="UMUC"/>
    <property type="match status" value="1"/>
</dbReference>
<dbReference type="CDD" id="cd03586">
    <property type="entry name" value="PolY_Pol_IV_kappa"/>
    <property type="match status" value="1"/>
</dbReference>
<evidence type="ECO:0000256" key="4">
    <source>
        <dbReference type="ARBA" id="ARBA00022490"/>
    </source>
</evidence>
<dbReference type="GO" id="GO:0006261">
    <property type="term" value="P:DNA-templated DNA replication"/>
    <property type="evidence" value="ECO:0007669"/>
    <property type="project" value="UniProtKB-UniRule"/>
</dbReference>
<dbReference type="Pfam" id="PF21999">
    <property type="entry name" value="IMS_HHH_1"/>
    <property type="match status" value="1"/>
</dbReference>
<name>A0A850R570_9LACO</name>
<evidence type="ECO:0000259" key="16">
    <source>
        <dbReference type="PROSITE" id="PS50173"/>
    </source>
</evidence>
<evidence type="ECO:0000256" key="10">
    <source>
        <dbReference type="ARBA" id="ARBA00022842"/>
    </source>
</evidence>
<gene>
    <name evidence="15 17" type="primary">dinB</name>
    <name evidence="17" type="ORF">HU830_08255</name>
</gene>
<dbReference type="GO" id="GO:0003684">
    <property type="term" value="F:damaged DNA binding"/>
    <property type="evidence" value="ECO:0007669"/>
    <property type="project" value="InterPro"/>
</dbReference>
<dbReference type="Gene3D" id="3.30.70.270">
    <property type="match status" value="1"/>
</dbReference>
<keyword evidence="5 15" id="KW-0808">Transferase</keyword>
<comment type="function">
    <text evidence="15">Poorly processive, error-prone DNA polymerase involved in untargeted mutagenesis. Copies undamaged DNA at stalled replication forks, which arise in vivo from mismatched or misaligned primer ends. These misaligned primers can be extended by PolIV. Exhibits no 3'-5' exonuclease (proofreading) activity. May be involved in translesional synthesis, in conjunction with the beta clamp from PolIII.</text>
</comment>
<evidence type="ECO:0000313" key="17">
    <source>
        <dbReference type="EMBL" id="NVY97111.1"/>
    </source>
</evidence>
<evidence type="ECO:0000256" key="7">
    <source>
        <dbReference type="ARBA" id="ARBA00022705"/>
    </source>
</evidence>
<dbReference type="GO" id="GO:0006281">
    <property type="term" value="P:DNA repair"/>
    <property type="evidence" value="ECO:0007669"/>
    <property type="project" value="UniProtKB-UniRule"/>
</dbReference>
<dbReference type="Pfam" id="PF11799">
    <property type="entry name" value="IMS_C"/>
    <property type="match status" value="1"/>
</dbReference>
<dbReference type="Gene3D" id="3.30.1490.100">
    <property type="entry name" value="DNA polymerase, Y-family, little finger domain"/>
    <property type="match status" value="1"/>
</dbReference>
<dbReference type="SUPFAM" id="SSF100879">
    <property type="entry name" value="Lesion bypass DNA polymerase (Y-family), little finger domain"/>
    <property type="match status" value="1"/>
</dbReference>
<protein>
    <recommendedName>
        <fullName evidence="15">DNA polymerase IV</fullName>
        <shortName evidence="15">Pol IV</shortName>
        <ecNumber evidence="15">2.7.7.7</ecNumber>
    </recommendedName>
</protein>
<dbReference type="GO" id="GO:0009432">
    <property type="term" value="P:SOS response"/>
    <property type="evidence" value="ECO:0007669"/>
    <property type="project" value="TreeGrafter"/>
</dbReference>
<dbReference type="FunFam" id="3.30.1490.100:FF:000004">
    <property type="entry name" value="DNA polymerase IV"/>
    <property type="match status" value="1"/>
</dbReference>
<evidence type="ECO:0000256" key="11">
    <source>
        <dbReference type="ARBA" id="ARBA00022932"/>
    </source>
</evidence>
<keyword evidence="10 15" id="KW-0460">Magnesium</keyword>
<dbReference type="GO" id="GO:0000287">
    <property type="term" value="F:magnesium ion binding"/>
    <property type="evidence" value="ECO:0007669"/>
    <property type="project" value="UniProtKB-UniRule"/>
</dbReference>
<dbReference type="EC" id="2.7.7.7" evidence="15"/>
<dbReference type="EMBL" id="JABZEC010000009">
    <property type="protein sequence ID" value="NVY97111.1"/>
    <property type="molecule type" value="Genomic_DNA"/>
</dbReference>
<dbReference type="HAMAP" id="MF_01113">
    <property type="entry name" value="DNApol_IV"/>
    <property type="match status" value="1"/>
</dbReference>
<comment type="subcellular location">
    <subcellularLocation>
        <location evidence="1 15">Cytoplasm</location>
    </subcellularLocation>
</comment>
<evidence type="ECO:0000256" key="9">
    <source>
        <dbReference type="ARBA" id="ARBA00022763"/>
    </source>
</evidence>
<comment type="cofactor">
    <cofactor evidence="15">
        <name>Mg(2+)</name>
        <dbReference type="ChEBI" id="CHEBI:18420"/>
    </cofactor>
    <text evidence="15">Binds 2 magnesium ions per subunit.</text>
</comment>
<evidence type="ECO:0000256" key="3">
    <source>
        <dbReference type="ARBA" id="ARBA00022457"/>
    </source>
</evidence>
<evidence type="ECO:0000256" key="1">
    <source>
        <dbReference type="ARBA" id="ARBA00004496"/>
    </source>
</evidence>
<keyword evidence="4 15" id="KW-0963">Cytoplasm</keyword>
<evidence type="ECO:0000256" key="12">
    <source>
        <dbReference type="ARBA" id="ARBA00023125"/>
    </source>
</evidence>
<feature type="binding site" evidence="15">
    <location>
        <position position="120"/>
    </location>
    <ligand>
        <name>Mg(2+)</name>
        <dbReference type="ChEBI" id="CHEBI:18420"/>
    </ligand>
</feature>
<dbReference type="RefSeq" id="WP_176943277.1">
    <property type="nucleotide sequence ID" value="NZ_JABZEC010000009.1"/>
</dbReference>
<dbReference type="Pfam" id="PF00817">
    <property type="entry name" value="IMS"/>
    <property type="match status" value="1"/>
</dbReference>
<dbReference type="Gene3D" id="1.10.150.20">
    <property type="entry name" value="5' to 3' exonuclease, C-terminal subdomain"/>
    <property type="match status" value="1"/>
</dbReference>
<comment type="caution">
    <text evidence="17">The sequence shown here is derived from an EMBL/GenBank/DDBJ whole genome shotgun (WGS) entry which is preliminary data.</text>
</comment>
<dbReference type="AlphaFoldDB" id="A0A850R570"/>
<dbReference type="GO" id="GO:0005829">
    <property type="term" value="C:cytosol"/>
    <property type="evidence" value="ECO:0007669"/>
    <property type="project" value="TreeGrafter"/>
</dbReference>
<feature type="binding site" evidence="15">
    <location>
        <position position="20"/>
    </location>
    <ligand>
        <name>Mg(2+)</name>
        <dbReference type="ChEBI" id="CHEBI:18420"/>
    </ligand>
</feature>
<evidence type="ECO:0000256" key="14">
    <source>
        <dbReference type="ARBA" id="ARBA00049244"/>
    </source>
</evidence>
<evidence type="ECO:0000256" key="13">
    <source>
        <dbReference type="ARBA" id="ARBA00023204"/>
    </source>
</evidence>
<dbReference type="Proteomes" id="UP000563523">
    <property type="component" value="Unassembled WGS sequence"/>
</dbReference>